<proteinExistence type="predicted"/>
<gene>
    <name evidence="1" type="ORF">PCOR1329_LOCUS45351</name>
</gene>
<dbReference type="InterPro" id="IPR005024">
    <property type="entry name" value="Snf7_fam"/>
</dbReference>
<name>A0ABN9U585_9DINO</name>
<sequence>MNRLASVPELQRTMQEMRVEMARAEVVDDMMEEFYEESDDEREIDAEVQKVMDELVLDRSQLMAGASAGGGMRHAGLPSAPVAAPPPAHPHQIVGAGDPFQDRGCRHCRPGEGPAGADLAPLQHACNVGAMAFLTWRAALAARVSRGVRPPCHRAWDPSILVACRCPLTSVEGCQRACKCAHEKYTLLALLGSRRAVKGGRVHRHTVAHPWGSTHDRPLEYGCFCRRTAASS</sequence>
<dbReference type="Pfam" id="PF03357">
    <property type="entry name" value="Snf7"/>
    <property type="match status" value="1"/>
</dbReference>
<reference evidence="1" key="1">
    <citation type="submission" date="2023-10" db="EMBL/GenBank/DDBJ databases">
        <authorList>
            <person name="Chen Y."/>
            <person name="Shah S."/>
            <person name="Dougan E. K."/>
            <person name="Thang M."/>
            <person name="Chan C."/>
        </authorList>
    </citation>
    <scope>NUCLEOTIDE SEQUENCE [LARGE SCALE GENOMIC DNA]</scope>
</reference>
<evidence type="ECO:0000313" key="2">
    <source>
        <dbReference type="Proteomes" id="UP001189429"/>
    </source>
</evidence>
<accession>A0ABN9U585</accession>
<organism evidence="1 2">
    <name type="scientific">Prorocentrum cordatum</name>
    <dbReference type="NCBI Taxonomy" id="2364126"/>
    <lineage>
        <taxon>Eukaryota</taxon>
        <taxon>Sar</taxon>
        <taxon>Alveolata</taxon>
        <taxon>Dinophyceae</taxon>
        <taxon>Prorocentrales</taxon>
        <taxon>Prorocentraceae</taxon>
        <taxon>Prorocentrum</taxon>
    </lineage>
</organism>
<comment type="caution">
    <text evidence="1">The sequence shown here is derived from an EMBL/GenBank/DDBJ whole genome shotgun (WGS) entry which is preliminary data.</text>
</comment>
<protein>
    <submittedName>
        <fullName evidence="1">Uncharacterized protein</fullName>
    </submittedName>
</protein>
<evidence type="ECO:0000313" key="1">
    <source>
        <dbReference type="EMBL" id="CAK0854125.1"/>
    </source>
</evidence>
<dbReference type="Proteomes" id="UP001189429">
    <property type="component" value="Unassembled WGS sequence"/>
</dbReference>
<dbReference type="Gene3D" id="6.10.140.1230">
    <property type="match status" value="1"/>
</dbReference>
<keyword evidence="2" id="KW-1185">Reference proteome</keyword>
<dbReference type="EMBL" id="CAUYUJ010015452">
    <property type="protein sequence ID" value="CAK0854125.1"/>
    <property type="molecule type" value="Genomic_DNA"/>
</dbReference>